<evidence type="ECO:0000256" key="2">
    <source>
        <dbReference type="ARBA" id="ARBA00022741"/>
    </source>
</evidence>
<dbReference type="AlphaFoldDB" id="A0AAD7XQP8"/>
<keyword evidence="1" id="KW-0808">Transferase</keyword>
<gene>
    <name evidence="9" type="ORF">CTAYLR_001129</name>
</gene>
<feature type="compositionally biased region" description="Basic and acidic residues" evidence="7">
    <location>
        <begin position="15"/>
        <end position="32"/>
    </location>
</feature>
<feature type="region of interest" description="Disordered" evidence="7">
    <location>
        <begin position="370"/>
        <end position="434"/>
    </location>
</feature>
<dbReference type="GO" id="GO:0005524">
    <property type="term" value="F:ATP binding"/>
    <property type="evidence" value="ECO:0007669"/>
    <property type="project" value="UniProtKB-UniRule"/>
</dbReference>
<dbReference type="Gene3D" id="1.10.510.10">
    <property type="entry name" value="Transferase(Phosphotransferase) domain 1"/>
    <property type="match status" value="1"/>
</dbReference>
<dbReference type="InterPro" id="IPR000719">
    <property type="entry name" value="Prot_kinase_dom"/>
</dbReference>
<sequence length="654" mass="70512">MGCGASSAGKVDPMVGREEAKGDDEILGEEKSGGSAPKASSSSSSCESIKVGERIKWRKGDVIGTGANGRVYLGLEEETGAILAVKEILFSNGSQDRAELEQMQEEIEVLRTLHHPNIVAYLGTDVDDEKQTLYIFTEWVPGGSIQALVTKFGRLPEPIVRKYVAQLLVGLQYLHDKQVIHRDIKAANILVDDRGTIKLADFGSSKRLDAMGTIGNDNNSLRGTPYFMAPEVITQSGHGRKADIWSVGCTVLQMVTGQPPWKSLKLATPAALMFHVANTADPPPMPDALSPDLRAMLLCCFNRDVDKRPTAEDLLRHAFVVANGAAAEAIDAGNQLPASLPGDADARRGSWTAAPIKPADKPRRVNFETDENLRDGFSIVPPASPQTRAAADGRPENKDINNNPGTNATAIKDVPAATSARVEASSVRRPVQEESGDELLITTFISKEAAAQFAGADKHFPGRPPTARPKGAPPPRTAHSSHGRRAENPSSNNTTTTTNNNNNGSMSTTWHARPSAAAGPQQRGGSSSRGLKDEKSPLLMAERPPPRTCRGSNNHIAPGNRSSRFGPPYAGGTVNNKTPRETQEAWAARTLPHDDRPIVMTQAAKRELEAEIHQEKMRAEQSVRKNEQFQAELDRFKATMHLDASATHVVPRGV</sequence>
<keyword evidence="3" id="KW-0418">Kinase</keyword>
<feature type="compositionally biased region" description="Low complexity" evidence="7">
    <location>
        <begin position="33"/>
        <end position="45"/>
    </location>
</feature>
<keyword evidence="4 5" id="KW-0067">ATP-binding</keyword>
<evidence type="ECO:0000256" key="5">
    <source>
        <dbReference type="PROSITE-ProRule" id="PRU10141"/>
    </source>
</evidence>
<keyword evidence="10" id="KW-1185">Reference proteome</keyword>
<feature type="compositionally biased region" description="Pro residues" evidence="7">
    <location>
        <begin position="462"/>
        <end position="476"/>
    </location>
</feature>
<evidence type="ECO:0000256" key="4">
    <source>
        <dbReference type="ARBA" id="ARBA00022840"/>
    </source>
</evidence>
<feature type="region of interest" description="Disordered" evidence="7">
    <location>
        <begin position="1"/>
        <end position="45"/>
    </location>
</feature>
<reference evidence="9" key="1">
    <citation type="submission" date="2023-01" db="EMBL/GenBank/DDBJ databases">
        <title>Metagenome sequencing of chrysophaentin producing Chrysophaeum taylorii.</title>
        <authorList>
            <person name="Davison J."/>
            <person name="Bewley C."/>
        </authorList>
    </citation>
    <scope>NUCLEOTIDE SEQUENCE</scope>
    <source>
        <strain evidence="9">NIES-1699</strain>
    </source>
</reference>
<dbReference type="SMART" id="SM00220">
    <property type="entry name" value="S_TKc"/>
    <property type="match status" value="1"/>
</dbReference>
<organism evidence="9 10">
    <name type="scientific">Chrysophaeum taylorii</name>
    <dbReference type="NCBI Taxonomy" id="2483200"/>
    <lineage>
        <taxon>Eukaryota</taxon>
        <taxon>Sar</taxon>
        <taxon>Stramenopiles</taxon>
        <taxon>Ochrophyta</taxon>
        <taxon>Pelagophyceae</taxon>
        <taxon>Pelagomonadales</taxon>
        <taxon>Pelagomonadaceae</taxon>
        <taxon>Chrysophaeum</taxon>
    </lineage>
</organism>
<evidence type="ECO:0000256" key="6">
    <source>
        <dbReference type="SAM" id="Coils"/>
    </source>
</evidence>
<dbReference type="PANTHER" id="PTHR48016">
    <property type="entry name" value="MAP KINASE KINASE KINASE SSK2-RELATED-RELATED"/>
    <property type="match status" value="1"/>
</dbReference>
<dbReference type="CDD" id="cd06606">
    <property type="entry name" value="STKc_MAPKKK"/>
    <property type="match status" value="1"/>
</dbReference>
<evidence type="ECO:0000256" key="7">
    <source>
        <dbReference type="SAM" id="MobiDB-lite"/>
    </source>
</evidence>
<feature type="coiled-coil region" evidence="6">
    <location>
        <begin position="605"/>
        <end position="639"/>
    </location>
</feature>
<protein>
    <recommendedName>
        <fullName evidence="8">Protein kinase domain-containing protein</fullName>
    </recommendedName>
</protein>
<evidence type="ECO:0000313" key="9">
    <source>
        <dbReference type="EMBL" id="KAJ8614264.1"/>
    </source>
</evidence>
<dbReference type="SUPFAM" id="SSF56112">
    <property type="entry name" value="Protein kinase-like (PK-like)"/>
    <property type="match status" value="1"/>
</dbReference>
<dbReference type="Pfam" id="PF00069">
    <property type="entry name" value="Pkinase"/>
    <property type="match status" value="1"/>
</dbReference>
<evidence type="ECO:0000256" key="3">
    <source>
        <dbReference type="ARBA" id="ARBA00022777"/>
    </source>
</evidence>
<dbReference type="Proteomes" id="UP001230188">
    <property type="component" value="Unassembled WGS sequence"/>
</dbReference>
<feature type="domain" description="Protein kinase" evidence="8">
    <location>
        <begin position="57"/>
        <end position="320"/>
    </location>
</feature>
<dbReference type="PROSITE" id="PS00108">
    <property type="entry name" value="PROTEIN_KINASE_ST"/>
    <property type="match status" value="1"/>
</dbReference>
<feature type="region of interest" description="Disordered" evidence="7">
    <location>
        <begin position="456"/>
        <end position="581"/>
    </location>
</feature>
<feature type="compositionally biased region" description="Low complexity" evidence="7">
    <location>
        <begin position="490"/>
        <end position="529"/>
    </location>
</feature>
<feature type="binding site" evidence="5">
    <location>
        <position position="86"/>
    </location>
    <ligand>
        <name>ATP</name>
        <dbReference type="ChEBI" id="CHEBI:30616"/>
    </ligand>
</feature>
<dbReference type="PROSITE" id="PS00107">
    <property type="entry name" value="PROTEIN_KINASE_ATP"/>
    <property type="match status" value="1"/>
</dbReference>
<dbReference type="EMBL" id="JAQMWT010000009">
    <property type="protein sequence ID" value="KAJ8614264.1"/>
    <property type="molecule type" value="Genomic_DNA"/>
</dbReference>
<evidence type="ECO:0000259" key="8">
    <source>
        <dbReference type="PROSITE" id="PS50011"/>
    </source>
</evidence>
<keyword evidence="6" id="KW-0175">Coiled coil</keyword>
<evidence type="ECO:0000256" key="1">
    <source>
        <dbReference type="ARBA" id="ARBA00022679"/>
    </source>
</evidence>
<dbReference type="PANTHER" id="PTHR48016:SF56">
    <property type="entry name" value="MAPKK KINASE"/>
    <property type="match status" value="1"/>
</dbReference>
<dbReference type="InterPro" id="IPR017441">
    <property type="entry name" value="Protein_kinase_ATP_BS"/>
</dbReference>
<dbReference type="InterPro" id="IPR008271">
    <property type="entry name" value="Ser/Thr_kinase_AS"/>
</dbReference>
<accession>A0AAD7XQP8</accession>
<dbReference type="InterPro" id="IPR050538">
    <property type="entry name" value="MAP_kinase_kinase_kinase"/>
</dbReference>
<dbReference type="GO" id="GO:0004672">
    <property type="term" value="F:protein kinase activity"/>
    <property type="evidence" value="ECO:0007669"/>
    <property type="project" value="InterPro"/>
</dbReference>
<dbReference type="PROSITE" id="PS50011">
    <property type="entry name" value="PROTEIN_KINASE_DOM"/>
    <property type="match status" value="1"/>
</dbReference>
<name>A0AAD7XQP8_9STRA</name>
<feature type="compositionally biased region" description="Polar residues" evidence="7">
    <location>
        <begin position="550"/>
        <end position="563"/>
    </location>
</feature>
<feature type="compositionally biased region" description="Polar residues" evidence="7">
    <location>
        <begin position="400"/>
        <end position="409"/>
    </location>
</feature>
<comment type="caution">
    <text evidence="9">The sequence shown here is derived from an EMBL/GenBank/DDBJ whole genome shotgun (WGS) entry which is preliminary data.</text>
</comment>
<evidence type="ECO:0000313" key="10">
    <source>
        <dbReference type="Proteomes" id="UP001230188"/>
    </source>
</evidence>
<proteinExistence type="predicted"/>
<dbReference type="InterPro" id="IPR011009">
    <property type="entry name" value="Kinase-like_dom_sf"/>
</dbReference>
<keyword evidence="2 5" id="KW-0547">Nucleotide-binding</keyword>